<dbReference type="AlphaFoldDB" id="A0A4U5MFR8"/>
<feature type="region of interest" description="Disordered" evidence="2">
    <location>
        <begin position="447"/>
        <end position="544"/>
    </location>
</feature>
<sequence length="605" mass="68183">MWPELPDVVLERILSLLPLKERVRVASELCKRYQMIAKQSVRSVAFFREHLDALSDEQLAQFLKQYANQIDHANLDLYRAVSQTSQGGWRQSIESMSLICRNLRTLDVLVCDRHKLRDTDVIKIFKNCPKLRTLRMDAQFLTGYCFMHASSSLSRLELEMCFRFSTQAFQCILNLKKLKHLYVSQLLLLTDQVIGEMAKKLSTLVSLSIVSHPDSKYDALSGLGLSQLRQLKKLKVLCLEGLPAVTDNFLRLLCQVDSSQAAKSITDLSLAYCYNLSSEGIGKLSQLPQLARLNLDGVLRRDISGGLSNLASRGRLQKLLLADGVQISPGLLLEIVQENKNLCFVDLSESKSNFDADFARKLAAACSGSDRKPLYMLTDKHEPWSRVKRSEEWPMFRVYHLHRNYLNGKIPSDSLLSGDSTLPSGVIVPTLRRGNLYRKLWAPLGPSNEPRLKVQPGPQENGSTWKRDWKPPLVSAKKLKKAARREAYQQQSNQGNAESRSPPAVDLRSISDFPSLGDERKGPQNNQAVSIVDENNDPKSAEHSFSEEFMTTICGDKATFGDRFMAELPPLYEFEPLDRISPTPNGNSIADDQISRIFANGFLKH</sequence>
<dbReference type="InterPro" id="IPR032675">
    <property type="entry name" value="LRR_dom_sf"/>
</dbReference>
<evidence type="ECO:0000313" key="4">
    <source>
        <dbReference type="EMBL" id="TKR68076.1"/>
    </source>
</evidence>
<organism evidence="4 5">
    <name type="scientific">Steinernema carpocapsae</name>
    <name type="common">Entomopathogenic nematode</name>
    <dbReference type="NCBI Taxonomy" id="34508"/>
    <lineage>
        <taxon>Eukaryota</taxon>
        <taxon>Metazoa</taxon>
        <taxon>Ecdysozoa</taxon>
        <taxon>Nematoda</taxon>
        <taxon>Chromadorea</taxon>
        <taxon>Rhabditida</taxon>
        <taxon>Tylenchina</taxon>
        <taxon>Panagrolaimomorpha</taxon>
        <taxon>Strongyloidoidea</taxon>
        <taxon>Steinernematidae</taxon>
        <taxon>Steinernema</taxon>
    </lineage>
</organism>
<name>A0A4U5MFR8_STECR</name>
<dbReference type="EMBL" id="AZBU02000008">
    <property type="protein sequence ID" value="TKR68076.1"/>
    <property type="molecule type" value="Genomic_DNA"/>
</dbReference>
<evidence type="ECO:0000256" key="2">
    <source>
        <dbReference type="SAM" id="MobiDB-lite"/>
    </source>
</evidence>
<feature type="compositionally biased region" description="Polar residues" evidence="2">
    <location>
        <begin position="488"/>
        <end position="499"/>
    </location>
</feature>
<protein>
    <recommendedName>
        <fullName evidence="3">F-box domain-containing protein</fullName>
    </recommendedName>
</protein>
<proteinExistence type="predicted"/>
<dbReference type="SMART" id="SM00367">
    <property type="entry name" value="LRR_CC"/>
    <property type="match status" value="4"/>
</dbReference>
<keyword evidence="5" id="KW-1185">Reference proteome</keyword>
<dbReference type="Proteomes" id="UP000298663">
    <property type="component" value="Unassembled WGS sequence"/>
</dbReference>
<comment type="caution">
    <text evidence="4">The sequence shown here is derived from an EMBL/GenBank/DDBJ whole genome shotgun (WGS) entry which is preliminary data.</text>
</comment>
<accession>A0A4U5MFR8</accession>
<dbReference type="SUPFAM" id="SSF52047">
    <property type="entry name" value="RNI-like"/>
    <property type="match status" value="1"/>
</dbReference>
<keyword evidence="1" id="KW-0833">Ubl conjugation pathway</keyword>
<dbReference type="STRING" id="34508.A0A4U5MFR8"/>
<dbReference type="InterPro" id="IPR001810">
    <property type="entry name" value="F-box_dom"/>
</dbReference>
<dbReference type="SUPFAM" id="SSF81383">
    <property type="entry name" value="F-box domain"/>
    <property type="match status" value="1"/>
</dbReference>
<reference evidence="4 5" key="1">
    <citation type="journal article" date="2015" name="Genome Biol.">
        <title>Comparative genomics of Steinernema reveals deeply conserved gene regulatory networks.</title>
        <authorList>
            <person name="Dillman A.R."/>
            <person name="Macchietto M."/>
            <person name="Porter C.F."/>
            <person name="Rogers A."/>
            <person name="Williams B."/>
            <person name="Antoshechkin I."/>
            <person name="Lee M.M."/>
            <person name="Goodwin Z."/>
            <person name="Lu X."/>
            <person name="Lewis E.E."/>
            <person name="Goodrich-Blair H."/>
            <person name="Stock S.P."/>
            <person name="Adams B.J."/>
            <person name="Sternberg P.W."/>
            <person name="Mortazavi A."/>
        </authorList>
    </citation>
    <scope>NUCLEOTIDE SEQUENCE [LARGE SCALE GENOMIC DNA]</scope>
    <source>
        <strain evidence="4 5">ALL</strain>
    </source>
</reference>
<feature type="domain" description="F-box" evidence="3">
    <location>
        <begin position="1"/>
        <end position="50"/>
    </location>
</feature>
<evidence type="ECO:0000313" key="5">
    <source>
        <dbReference type="Proteomes" id="UP000298663"/>
    </source>
</evidence>
<gene>
    <name evidence="4" type="ORF">L596_024118</name>
</gene>
<dbReference type="Gene3D" id="1.20.1280.50">
    <property type="match status" value="1"/>
</dbReference>
<dbReference type="InterPro" id="IPR036047">
    <property type="entry name" value="F-box-like_dom_sf"/>
</dbReference>
<dbReference type="PROSITE" id="PS50181">
    <property type="entry name" value="FBOX"/>
    <property type="match status" value="1"/>
</dbReference>
<dbReference type="OrthoDB" id="2585512at2759"/>
<dbReference type="InterPro" id="IPR006553">
    <property type="entry name" value="Leu-rich_rpt_Cys-con_subtyp"/>
</dbReference>
<evidence type="ECO:0000259" key="3">
    <source>
        <dbReference type="PROSITE" id="PS50181"/>
    </source>
</evidence>
<reference evidence="4 5" key="2">
    <citation type="journal article" date="2019" name="G3 (Bethesda)">
        <title>Hybrid Assembly of the Genome of the Entomopathogenic Nematode Steinernema carpocapsae Identifies the X-Chromosome.</title>
        <authorList>
            <person name="Serra L."/>
            <person name="Macchietto M."/>
            <person name="Macias-Munoz A."/>
            <person name="McGill C.J."/>
            <person name="Rodriguez I.M."/>
            <person name="Rodriguez B."/>
            <person name="Murad R."/>
            <person name="Mortazavi A."/>
        </authorList>
    </citation>
    <scope>NUCLEOTIDE SEQUENCE [LARGE SCALE GENOMIC DNA]</scope>
    <source>
        <strain evidence="4 5">ALL</strain>
    </source>
</reference>
<dbReference type="Gene3D" id="3.80.10.10">
    <property type="entry name" value="Ribonuclease Inhibitor"/>
    <property type="match status" value="2"/>
</dbReference>
<evidence type="ECO:0000256" key="1">
    <source>
        <dbReference type="ARBA" id="ARBA00022786"/>
    </source>
</evidence>